<keyword evidence="1" id="KW-1133">Transmembrane helix</keyword>
<accession>A0A2H1W0Q9</accession>
<gene>
    <name evidence="2" type="ORF">SFRICE_023652</name>
</gene>
<organism evidence="2">
    <name type="scientific">Spodoptera frugiperda</name>
    <name type="common">Fall armyworm</name>
    <dbReference type="NCBI Taxonomy" id="7108"/>
    <lineage>
        <taxon>Eukaryota</taxon>
        <taxon>Metazoa</taxon>
        <taxon>Ecdysozoa</taxon>
        <taxon>Arthropoda</taxon>
        <taxon>Hexapoda</taxon>
        <taxon>Insecta</taxon>
        <taxon>Pterygota</taxon>
        <taxon>Neoptera</taxon>
        <taxon>Endopterygota</taxon>
        <taxon>Lepidoptera</taxon>
        <taxon>Glossata</taxon>
        <taxon>Ditrysia</taxon>
        <taxon>Noctuoidea</taxon>
        <taxon>Noctuidae</taxon>
        <taxon>Amphipyrinae</taxon>
        <taxon>Spodoptera</taxon>
    </lineage>
</organism>
<feature type="transmembrane region" description="Helical" evidence="1">
    <location>
        <begin position="25"/>
        <end position="47"/>
    </location>
</feature>
<sequence length="96" mass="10903">MFFDLEISGKRPQVRLGRIARIGQIASNGLIAFTVSAAFGLLTRVLAMELPKPLSLGFGISIPYDVIVMHHMMRVSHMPYDADQWTQLYEFLYKTN</sequence>
<evidence type="ECO:0000256" key="1">
    <source>
        <dbReference type="SAM" id="Phobius"/>
    </source>
</evidence>
<keyword evidence="1" id="KW-0472">Membrane</keyword>
<dbReference type="AlphaFoldDB" id="A0A2H1W0Q9"/>
<name>A0A2H1W0Q9_SPOFR</name>
<keyword evidence="1" id="KW-0812">Transmembrane</keyword>
<protein>
    <submittedName>
        <fullName evidence="2">SFRICE_023652</fullName>
    </submittedName>
</protein>
<proteinExistence type="predicted"/>
<reference evidence="2" key="1">
    <citation type="submission" date="2016-07" db="EMBL/GenBank/DDBJ databases">
        <authorList>
            <person name="Bretaudeau A."/>
        </authorList>
    </citation>
    <scope>NUCLEOTIDE SEQUENCE</scope>
    <source>
        <strain evidence="2">Rice</strain>
        <tissue evidence="2">Whole body</tissue>
    </source>
</reference>
<dbReference type="EMBL" id="ODYU01005635">
    <property type="protein sequence ID" value="SOQ46680.1"/>
    <property type="molecule type" value="Genomic_DNA"/>
</dbReference>
<evidence type="ECO:0000313" key="2">
    <source>
        <dbReference type="EMBL" id="SOQ46680.1"/>
    </source>
</evidence>